<feature type="signal peptide" evidence="2">
    <location>
        <begin position="1"/>
        <end position="38"/>
    </location>
</feature>
<keyword evidence="1" id="KW-1133">Transmembrane helix</keyword>
<gene>
    <name evidence="3" type="ORF">GRI44_13275</name>
</gene>
<name>A0A6L7GM51_9SPHN</name>
<keyword evidence="4" id="KW-1185">Reference proteome</keyword>
<accession>A0A6L7GM51</accession>
<feature type="transmembrane region" description="Helical" evidence="1">
    <location>
        <begin position="89"/>
        <end position="109"/>
    </location>
</feature>
<comment type="caution">
    <text evidence="3">The sequence shown here is derived from an EMBL/GenBank/DDBJ whole genome shotgun (WGS) entry which is preliminary data.</text>
</comment>
<keyword evidence="1" id="KW-0472">Membrane</keyword>
<dbReference type="Proteomes" id="UP000473531">
    <property type="component" value="Unassembled WGS sequence"/>
</dbReference>
<protein>
    <recommendedName>
        <fullName evidence="5">Conjugal transfer pilus assembly protein TraA</fullName>
    </recommendedName>
</protein>
<reference evidence="3 4" key="1">
    <citation type="submission" date="2019-12" db="EMBL/GenBank/DDBJ databases">
        <title>Genomic-based taxomic classification of the family Erythrobacteraceae.</title>
        <authorList>
            <person name="Xu L."/>
        </authorList>
    </citation>
    <scope>NUCLEOTIDE SEQUENCE [LARGE SCALE GENOMIC DNA]</scope>
    <source>
        <strain evidence="3 4">KCTC 52259</strain>
    </source>
</reference>
<dbReference type="AlphaFoldDB" id="A0A6L7GM51"/>
<evidence type="ECO:0000256" key="1">
    <source>
        <dbReference type="SAM" id="Phobius"/>
    </source>
</evidence>
<evidence type="ECO:0000256" key="2">
    <source>
        <dbReference type="SAM" id="SignalP"/>
    </source>
</evidence>
<sequence length="110" mass="10989">MTTKTALPAQRRMQSRIPGRDYILPACVALACAGAAFAGADTTFDPALNQFTDFLEGSGGKIITVLSLAAGLIGLASGRFSLGQIAVPVGVGIGVGTGVPIVTSVVTAVI</sequence>
<keyword evidence="1" id="KW-0812">Transmembrane</keyword>
<organism evidence="3 4">
    <name type="scientific">Allopontixanthobacter confluentis</name>
    <dbReference type="NCBI Taxonomy" id="1849021"/>
    <lineage>
        <taxon>Bacteria</taxon>
        <taxon>Pseudomonadati</taxon>
        <taxon>Pseudomonadota</taxon>
        <taxon>Alphaproteobacteria</taxon>
        <taxon>Sphingomonadales</taxon>
        <taxon>Erythrobacteraceae</taxon>
        <taxon>Allopontixanthobacter</taxon>
    </lineage>
</organism>
<evidence type="ECO:0008006" key="5">
    <source>
        <dbReference type="Google" id="ProtNLM"/>
    </source>
</evidence>
<dbReference type="PROSITE" id="PS51257">
    <property type="entry name" value="PROKAR_LIPOPROTEIN"/>
    <property type="match status" value="1"/>
</dbReference>
<feature type="chain" id="PRO_5027061575" description="Conjugal transfer pilus assembly protein TraA" evidence="2">
    <location>
        <begin position="39"/>
        <end position="110"/>
    </location>
</feature>
<keyword evidence="2" id="KW-0732">Signal</keyword>
<evidence type="ECO:0000313" key="4">
    <source>
        <dbReference type="Proteomes" id="UP000473531"/>
    </source>
</evidence>
<dbReference type="RefSeq" id="WP_160602210.1">
    <property type="nucleotide sequence ID" value="NZ_WTYU01000002.1"/>
</dbReference>
<evidence type="ECO:0000313" key="3">
    <source>
        <dbReference type="EMBL" id="MXP15721.1"/>
    </source>
</evidence>
<dbReference type="EMBL" id="WTYU01000002">
    <property type="protein sequence ID" value="MXP15721.1"/>
    <property type="molecule type" value="Genomic_DNA"/>
</dbReference>
<feature type="transmembrane region" description="Helical" evidence="1">
    <location>
        <begin position="62"/>
        <end position="82"/>
    </location>
</feature>
<proteinExistence type="predicted"/>